<proteinExistence type="predicted"/>
<dbReference type="eggNOG" id="COG4320">
    <property type="taxonomic scope" value="Bacteria"/>
</dbReference>
<dbReference type="PANTHER" id="PTHR39441">
    <property type="entry name" value="DUF2252 DOMAIN-CONTAINING PROTEIN"/>
    <property type="match status" value="1"/>
</dbReference>
<sequence>MAHSRDVQSWPERRANGRAARRHTSRGAHAMIGDVDRDPIALLRVSSERRVATLVPLRYGRMLASPFAFYRGSATVQAHDLAGTPDSGIPIQICGDCHLANFGGFATPERTLIFDLNDFDETARGPWEWDLKRLIASFTVAGRHLGMGDLAADELAYRAAESYQRHMREYAEMGVLDLWYERITFAQLYGLVQSDAARRRIRRSIERASRRTHDSVLLKLADKHSDGWRIRDAPPAVFHIRGKSTLIDRADEWAALSGDRATLLGSLMADYMTSLTPERAALLSQFQLQDVAFKVVGVGSVGTRCVVLLFTDHHGRPLFLQLKEASMSVVARYTRPHGAAEENKHDGQRVVHGQRLMQAASDPFLGFATGALGRTFYIRQLRDMKLSVQIDTFDDEALRSYAALCGWALARAHAKASGLSLEISGYIGNGPRLPEALVSYGRAYADQVEKDYERFRRACRTGELHARTDADMAADFAV</sequence>
<dbReference type="EMBL" id="JFHE01000007">
    <property type="protein sequence ID" value="KDR35356.1"/>
    <property type="molecule type" value="Genomic_DNA"/>
</dbReference>
<name>A0A069PDF0_9BURK</name>
<dbReference type="InterPro" id="IPR018721">
    <property type="entry name" value="DUF2252"/>
</dbReference>
<evidence type="ECO:0000256" key="1">
    <source>
        <dbReference type="SAM" id="MobiDB-lite"/>
    </source>
</evidence>
<dbReference type="PANTHER" id="PTHR39441:SF1">
    <property type="entry name" value="DUF2252 DOMAIN-CONTAINING PROTEIN"/>
    <property type="match status" value="1"/>
</dbReference>
<evidence type="ECO:0008006" key="4">
    <source>
        <dbReference type="Google" id="ProtNLM"/>
    </source>
</evidence>
<dbReference type="AlphaFoldDB" id="A0A069PDF0"/>
<accession>A0A069PDF0</accession>
<evidence type="ECO:0000313" key="2">
    <source>
        <dbReference type="EMBL" id="KDR35356.1"/>
    </source>
</evidence>
<protein>
    <recommendedName>
        <fullName evidence="4">DUF2252 domain-containing protein</fullName>
    </recommendedName>
</protein>
<gene>
    <name evidence="2" type="ORF">BG57_29465</name>
</gene>
<dbReference type="OrthoDB" id="1491115at2"/>
<organism evidence="2 3">
    <name type="scientific">Caballeronia grimmiae</name>
    <dbReference type="NCBI Taxonomy" id="1071679"/>
    <lineage>
        <taxon>Bacteria</taxon>
        <taxon>Pseudomonadati</taxon>
        <taxon>Pseudomonadota</taxon>
        <taxon>Betaproteobacteria</taxon>
        <taxon>Burkholderiales</taxon>
        <taxon>Burkholderiaceae</taxon>
        <taxon>Caballeronia</taxon>
    </lineage>
</organism>
<comment type="caution">
    <text evidence="2">The sequence shown here is derived from an EMBL/GenBank/DDBJ whole genome shotgun (WGS) entry which is preliminary data.</text>
</comment>
<feature type="compositionally biased region" description="Basic and acidic residues" evidence="1">
    <location>
        <begin position="1"/>
        <end position="15"/>
    </location>
</feature>
<feature type="region of interest" description="Disordered" evidence="1">
    <location>
        <begin position="1"/>
        <end position="30"/>
    </location>
</feature>
<dbReference type="Proteomes" id="UP000027439">
    <property type="component" value="Unassembled WGS sequence"/>
</dbReference>
<evidence type="ECO:0000313" key="3">
    <source>
        <dbReference type="Proteomes" id="UP000027439"/>
    </source>
</evidence>
<reference evidence="2 3" key="1">
    <citation type="submission" date="2014-03" db="EMBL/GenBank/DDBJ databases">
        <title>Draft Genome Sequences of Four Burkholderia Strains.</title>
        <authorList>
            <person name="Liu X.Y."/>
            <person name="Li C.X."/>
            <person name="Xu J.H."/>
        </authorList>
    </citation>
    <scope>NUCLEOTIDE SEQUENCE [LARGE SCALE GENOMIC DNA]</scope>
    <source>
        <strain evidence="2 3">R27</strain>
    </source>
</reference>
<dbReference type="RefSeq" id="WP_035962848.1">
    <property type="nucleotide sequence ID" value="NZ_BMEG01000008.1"/>
</dbReference>
<dbReference type="Pfam" id="PF10009">
    <property type="entry name" value="DUF2252"/>
    <property type="match status" value="1"/>
</dbReference>